<dbReference type="Gene3D" id="3.60.15.10">
    <property type="entry name" value="Ribonuclease Z/Hydroxyacylglutathione hydrolase-like"/>
    <property type="match status" value="1"/>
</dbReference>
<evidence type="ECO:0000313" key="7">
    <source>
        <dbReference type="Proteomes" id="UP000642829"/>
    </source>
</evidence>
<dbReference type="InterPro" id="IPR051453">
    <property type="entry name" value="MBL_Glyoxalase_II"/>
</dbReference>
<evidence type="ECO:0000313" key="6">
    <source>
        <dbReference type="EMBL" id="GHC11403.1"/>
    </source>
</evidence>
<dbReference type="Proteomes" id="UP000642829">
    <property type="component" value="Unassembled WGS sequence"/>
</dbReference>
<protein>
    <recommendedName>
        <fullName evidence="5">Metallo-beta-lactamase domain-containing protein</fullName>
    </recommendedName>
</protein>
<keyword evidence="4" id="KW-0862">Zinc</keyword>
<keyword evidence="3" id="KW-0378">Hydrolase</keyword>
<dbReference type="EMBL" id="BMXG01000025">
    <property type="protein sequence ID" value="GHC11403.1"/>
    <property type="molecule type" value="Genomic_DNA"/>
</dbReference>
<evidence type="ECO:0000256" key="2">
    <source>
        <dbReference type="ARBA" id="ARBA00022723"/>
    </source>
</evidence>
<feature type="domain" description="Metallo-beta-lactamase" evidence="5">
    <location>
        <begin position="99"/>
        <end position="259"/>
    </location>
</feature>
<dbReference type="GO" id="GO:0016787">
    <property type="term" value="F:hydrolase activity"/>
    <property type="evidence" value="ECO:0007669"/>
    <property type="project" value="UniProtKB-KW"/>
</dbReference>
<evidence type="ECO:0000259" key="5">
    <source>
        <dbReference type="SMART" id="SM00849"/>
    </source>
</evidence>
<dbReference type="InterPro" id="IPR036866">
    <property type="entry name" value="RibonucZ/Hydroxyglut_hydro"/>
</dbReference>
<dbReference type="SUPFAM" id="SSF56281">
    <property type="entry name" value="Metallo-hydrolase/oxidoreductase"/>
    <property type="match status" value="1"/>
</dbReference>
<dbReference type="SMART" id="SM00849">
    <property type="entry name" value="Lactamase_B"/>
    <property type="match status" value="1"/>
</dbReference>
<comment type="caution">
    <text evidence="6">The sequence shown here is derived from an EMBL/GenBank/DDBJ whole genome shotgun (WGS) entry which is preliminary data.</text>
</comment>
<reference evidence="6" key="1">
    <citation type="journal article" date="2014" name="Int. J. Syst. Evol. Microbiol.">
        <title>Complete genome sequence of Corynebacterium casei LMG S-19264T (=DSM 44701T), isolated from a smear-ripened cheese.</title>
        <authorList>
            <consortium name="US DOE Joint Genome Institute (JGI-PGF)"/>
            <person name="Walter F."/>
            <person name="Albersmeier A."/>
            <person name="Kalinowski J."/>
            <person name="Ruckert C."/>
        </authorList>
    </citation>
    <scope>NUCLEOTIDE SEQUENCE</scope>
    <source>
        <strain evidence="6">KCTC 12870</strain>
    </source>
</reference>
<dbReference type="Pfam" id="PF00753">
    <property type="entry name" value="Lactamase_B"/>
    <property type="match status" value="1"/>
</dbReference>
<evidence type="ECO:0000256" key="3">
    <source>
        <dbReference type="ARBA" id="ARBA00022801"/>
    </source>
</evidence>
<name>A0A8J3DKR1_9BACT</name>
<keyword evidence="2" id="KW-0479">Metal-binding</keyword>
<accession>A0A8J3DKR1</accession>
<dbReference type="RefSeq" id="WP_189516885.1">
    <property type="nucleotide sequence ID" value="NZ_BMXG01000025.1"/>
</dbReference>
<dbReference type="AlphaFoldDB" id="A0A8J3DKR1"/>
<comment type="cofactor">
    <cofactor evidence="1">
        <name>Zn(2+)</name>
        <dbReference type="ChEBI" id="CHEBI:29105"/>
    </cofactor>
</comment>
<organism evidence="6 7">
    <name type="scientific">Cerasicoccus arenae</name>
    <dbReference type="NCBI Taxonomy" id="424488"/>
    <lineage>
        <taxon>Bacteria</taxon>
        <taxon>Pseudomonadati</taxon>
        <taxon>Verrucomicrobiota</taxon>
        <taxon>Opitutia</taxon>
        <taxon>Puniceicoccales</taxon>
        <taxon>Cerasicoccaceae</taxon>
        <taxon>Cerasicoccus</taxon>
    </lineage>
</organism>
<proteinExistence type="predicted"/>
<dbReference type="PANTHER" id="PTHR46233">
    <property type="entry name" value="HYDROXYACYLGLUTATHIONE HYDROLASE GLOC"/>
    <property type="match status" value="1"/>
</dbReference>
<dbReference type="InterPro" id="IPR001279">
    <property type="entry name" value="Metallo-B-lactamas"/>
</dbReference>
<dbReference type="PANTHER" id="PTHR46233:SF3">
    <property type="entry name" value="HYDROXYACYLGLUTATHIONE HYDROLASE GLOC"/>
    <property type="match status" value="1"/>
</dbReference>
<gene>
    <name evidence="6" type="ORF">GCM10007047_30930</name>
</gene>
<evidence type="ECO:0000256" key="1">
    <source>
        <dbReference type="ARBA" id="ARBA00001947"/>
    </source>
</evidence>
<sequence>MRIPIEDALEDVIAKAQSGLGLSDGQLDELCGIDRDAIRRLRRGKFDAAVVRGIAPSLGLCTDALIALAEKSWYPDPIEVEGLVCVNLPYPIPSYPEMSVNAYLIGDPASGQAAVFDSGADATPLLDVLQRNGWTLQSIFLTHTHEDHIEALPQLKSALVPGGSVYVHTNELLPGAQPLRDGQVFKIGELEILARETSGHSPGGTSYVIQGLARPIAVVGDALFAGSIGGVRANYPLALKMIRERLLSLPAETVICAGHGPLTTVGNERSRNPFFAANS</sequence>
<keyword evidence="7" id="KW-1185">Reference proteome</keyword>
<evidence type="ECO:0000256" key="4">
    <source>
        <dbReference type="ARBA" id="ARBA00022833"/>
    </source>
</evidence>
<reference evidence="6" key="2">
    <citation type="submission" date="2020-09" db="EMBL/GenBank/DDBJ databases">
        <authorList>
            <person name="Sun Q."/>
            <person name="Kim S."/>
        </authorList>
    </citation>
    <scope>NUCLEOTIDE SEQUENCE</scope>
    <source>
        <strain evidence="6">KCTC 12870</strain>
    </source>
</reference>
<dbReference type="GO" id="GO:0046872">
    <property type="term" value="F:metal ion binding"/>
    <property type="evidence" value="ECO:0007669"/>
    <property type="project" value="UniProtKB-KW"/>
</dbReference>